<sequence length="207" mass="24034">MSTFYTIFLNINYILLFINSVLGFGKFGYFAKKEKMYIFYIFFLFLIEMTVFVLTTGYEFKDLSFMYPIYIAGEFFLLTSLFIGKLNVNRLFIALPALLATAFWIVVFGLKIKFNHDIAKVISNIIIICLAAIFLIMQIKKVKKVERFVLVDAGIFFYYSVSILIFVIQSQLKNLSLESVYLITGINCFFAAVLYSLITYTFVKLKK</sequence>
<feature type="transmembrane region" description="Helical" evidence="1">
    <location>
        <begin position="118"/>
        <end position="136"/>
    </location>
</feature>
<dbReference type="EMBL" id="MUGO01000001">
    <property type="protein sequence ID" value="PQA98107.1"/>
    <property type="molecule type" value="Genomic_DNA"/>
</dbReference>
<dbReference type="OrthoDB" id="1261025at2"/>
<dbReference type="AlphaFoldDB" id="A0A1N7MCH3"/>
<feature type="transmembrane region" description="Helical" evidence="1">
    <location>
        <begin position="37"/>
        <end position="58"/>
    </location>
</feature>
<dbReference type="RefSeq" id="WP_076451565.1">
    <property type="nucleotide sequence ID" value="NZ_FTOJ01000004.1"/>
</dbReference>
<evidence type="ECO:0000313" key="3">
    <source>
        <dbReference type="EMBL" id="SIS83689.1"/>
    </source>
</evidence>
<feature type="transmembrane region" description="Helical" evidence="1">
    <location>
        <begin position="6"/>
        <end position="25"/>
    </location>
</feature>
<keyword evidence="5" id="KW-1185">Reference proteome</keyword>
<organism evidence="3 4">
    <name type="scientific">Chryseobacterium piscicola</name>
    <dbReference type="NCBI Taxonomy" id="551459"/>
    <lineage>
        <taxon>Bacteria</taxon>
        <taxon>Pseudomonadati</taxon>
        <taxon>Bacteroidota</taxon>
        <taxon>Flavobacteriia</taxon>
        <taxon>Flavobacteriales</taxon>
        <taxon>Weeksellaceae</taxon>
        <taxon>Chryseobacterium group</taxon>
        <taxon>Chryseobacterium</taxon>
    </lineage>
</organism>
<evidence type="ECO:0008006" key="6">
    <source>
        <dbReference type="Google" id="ProtNLM"/>
    </source>
</evidence>
<name>A0A1N7MCH3_9FLAO</name>
<keyword evidence="1" id="KW-0812">Transmembrane</keyword>
<reference evidence="4" key="3">
    <citation type="submission" date="2017-01" db="EMBL/GenBank/DDBJ databases">
        <authorList>
            <person name="Varghese N."/>
            <person name="Submissions S."/>
        </authorList>
    </citation>
    <scope>NUCLEOTIDE SEQUENCE [LARGE SCALE GENOMIC DNA]</scope>
    <source>
        <strain evidence="4">DSM 21068</strain>
    </source>
</reference>
<feature type="transmembrane region" description="Helical" evidence="1">
    <location>
        <begin position="148"/>
        <end position="168"/>
    </location>
</feature>
<evidence type="ECO:0000313" key="4">
    <source>
        <dbReference type="Proteomes" id="UP000186246"/>
    </source>
</evidence>
<dbReference type="EMBL" id="FTOJ01000004">
    <property type="protein sequence ID" value="SIS83689.1"/>
    <property type="molecule type" value="Genomic_DNA"/>
</dbReference>
<proteinExistence type="predicted"/>
<feature type="transmembrane region" description="Helical" evidence="1">
    <location>
        <begin position="91"/>
        <end position="112"/>
    </location>
</feature>
<evidence type="ECO:0000313" key="2">
    <source>
        <dbReference type="EMBL" id="PQA98107.1"/>
    </source>
</evidence>
<keyword evidence="1" id="KW-0472">Membrane</keyword>
<protein>
    <recommendedName>
        <fullName evidence="6">YhhN-like protein</fullName>
    </recommendedName>
</protein>
<keyword evidence="1" id="KW-1133">Transmembrane helix</keyword>
<feature type="transmembrane region" description="Helical" evidence="1">
    <location>
        <begin position="180"/>
        <end position="203"/>
    </location>
</feature>
<accession>A0A1N7MCH3</accession>
<evidence type="ECO:0000313" key="5">
    <source>
        <dbReference type="Proteomes" id="UP000238314"/>
    </source>
</evidence>
<dbReference type="STRING" id="551459.SAMN05421796_104160"/>
<dbReference type="Proteomes" id="UP000238314">
    <property type="component" value="Unassembled WGS sequence"/>
</dbReference>
<reference evidence="3" key="2">
    <citation type="submission" date="2017-01" db="EMBL/GenBank/DDBJ databases">
        <authorList>
            <person name="Mah S.A."/>
            <person name="Swanson W.J."/>
            <person name="Moy G.W."/>
            <person name="Vacquier V.D."/>
        </authorList>
    </citation>
    <scope>NUCLEOTIDE SEQUENCE [LARGE SCALE GENOMIC DNA]</scope>
    <source>
        <strain evidence="3">DSM 21068</strain>
    </source>
</reference>
<gene>
    <name evidence="2" type="ORF">B0A70_00545</name>
    <name evidence="3" type="ORF">SAMN05421796_104160</name>
</gene>
<dbReference type="Proteomes" id="UP000186246">
    <property type="component" value="Unassembled WGS sequence"/>
</dbReference>
<evidence type="ECO:0000256" key="1">
    <source>
        <dbReference type="SAM" id="Phobius"/>
    </source>
</evidence>
<feature type="transmembrane region" description="Helical" evidence="1">
    <location>
        <begin position="64"/>
        <end position="84"/>
    </location>
</feature>
<reference evidence="2 5" key="1">
    <citation type="submission" date="2016-11" db="EMBL/GenBank/DDBJ databases">
        <title>Whole genomes of Flavobacteriaceae.</title>
        <authorList>
            <person name="Stine C."/>
            <person name="Li C."/>
            <person name="Tadesse D."/>
        </authorList>
    </citation>
    <scope>NUCLEOTIDE SEQUENCE [LARGE SCALE GENOMIC DNA]</scope>
    <source>
        <strain evidence="2 5">DSM 21068</strain>
    </source>
</reference>